<accession>A0A370DEH1</accession>
<sequence length="71" mass="7750">MKKVYDMSTGRLVESGSPAIQAPATRMITPVEDTPTAELGLQEVQATSTKEQRLPHDLADVDPAIFLGYFD</sequence>
<name>A0A370DEH1_9GAMM</name>
<gene>
    <name evidence="1" type="ORF">DIZ78_14845</name>
</gene>
<dbReference type="EMBL" id="QFXE01000020">
    <property type="protein sequence ID" value="RDH83271.1"/>
    <property type="molecule type" value="Genomic_DNA"/>
</dbReference>
<evidence type="ECO:0000313" key="1">
    <source>
        <dbReference type="EMBL" id="RDH83271.1"/>
    </source>
</evidence>
<evidence type="ECO:0000313" key="2">
    <source>
        <dbReference type="Proteomes" id="UP000254771"/>
    </source>
</evidence>
<comment type="caution">
    <text evidence="1">The sequence shown here is derived from an EMBL/GenBank/DDBJ whole genome shotgun (WGS) entry which is preliminary data.</text>
</comment>
<organism evidence="1 2">
    <name type="scientific">endosymbiont of Escarpia spicata</name>
    <dbReference type="NCBI Taxonomy" id="2200908"/>
    <lineage>
        <taxon>Bacteria</taxon>
        <taxon>Pseudomonadati</taxon>
        <taxon>Pseudomonadota</taxon>
        <taxon>Gammaproteobacteria</taxon>
        <taxon>sulfur-oxidizing symbionts</taxon>
    </lineage>
</organism>
<protein>
    <submittedName>
        <fullName evidence="1">Uncharacterized protein</fullName>
    </submittedName>
</protein>
<keyword evidence="2" id="KW-1185">Reference proteome</keyword>
<reference evidence="1 2" key="1">
    <citation type="journal article" date="2018" name="ISME J.">
        <title>Endosymbiont genomes yield clues of tubeworm success.</title>
        <authorList>
            <person name="Li Y."/>
            <person name="Liles M.R."/>
            <person name="Halanych K.M."/>
        </authorList>
    </citation>
    <scope>NUCLEOTIDE SEQUENCE [LARGE SCALE GENOMIC DNA]</scope>
    <source>
        <strain evidence="1">A1462</strain>
    </source>
</reference>
<dbReference type="AlphaFoldDB" id="A0A370DEH1"/>
<proteinExistence type="predicted"/>
<dbReference type="Proteomes" id="UP000254771">
    <property type="component" value="Unassembled WGS sequence"/>
</dbReference>